<dbReference type="SUPFAM" id="SSF54999">
    <property type="entry name" value="Ribosomal protein S10"/>
    <property type="match status" value="1"/>
</dbReference>
<organism evidence="3 4">
    <name type="scientific">Plasmodium ovale curtisi</name>
    <dbReference type="NCBI Taxonomy" id="864141"/>
    <lineage>
        <taxon>Eukaryota</taxon>
        <taxon>Sar</taxon>
        <taxon>Alveolata</taxon>
        <taxon>Apicomplexa</taxon>
        <taxon>Aconoidasida</taxon>
        <taxon>Haemosporida</taxon>
        <taxon>Plasmodiidae</taxon>
        <taxon>Plasmodium</taxon>
        <taxon>Plasmodium (Plasmodium)</taxon>
    </lineage>
</organism>
<evidence type="ECO:0000313" key="5">
    <source>
        <dbReference type="Proteomes" id="UP000078560"/>
    </source>
</evidence>
<feature type="compositionally biased region" description="Basic residues" evidence="1">
    <location>
        <begin position="329"/>
        <end position="342"/>
    </location>
</feature>
<feature type="region of interest" description="Disordered" evidence="1">
    <location>
        <begin position="319"/>
        <end position="381"/>
    </location>
</feature>
<reference evidence="3" key="2">
    <citation type="submission" date="2016-05" db="EMBL/GenBank/DDBJ databases">
        <authorList>
            <person name="Lavstsen T."/>
            <person name="Jespersen J.S."/>
        </authorList>
    </citation>
    <scope>NUCLEOTIDE SEQUENCE [LARGE SCALE GENOMIC DNA]</scope>
</reference>
<protein>
    <submittedName>
        <fullName evidence="3">Uncharacterized protein</fullName>
    </submittedName>
</protein>
<dbReference type="InterPro" id="IPR036838">
    <property type="entry name" value="Ribosomal_uS10_dom_sf"/>
</dbReference>
<accession>A0A1A8WXF4</accession>
<dbReference type="Proteomes" id="UP000078546">
    <property type="component" value="Unassembled WGS sequence"/>
</dbReference>
<evidence type="ECO:0000313" key="4">
    <source>
        <dbReference type="Proteomes" id="UP000078546"/>
    </source>
</evidence>
<dbReference type="Proteomes" id="UP000078560">
    <property type="component" value="Unassembled WGS sequence"/>
</dbReference>
<dbReference type="EMBL" id="FLQV01000733">
    <property type="protein sequence ID" value="SBS97639.1"/>
    <property type="molecule type" value="Genomic_DNA"/>
</dbReference>
<reference evidence="4 5" key="1">
    <citation type="submission" date="2016-05" db="EMBL/GenBank/DDBJ databases">
        <authorList>
            <person name="Naeem Raeece"/>
        </authorList>
    </citation>
    <scope>NUCLEOTIDE SEQUENCE [LARGE SCALE GENOMIC DNA]</scope>
</reference>
<gene>
    <name evidence="3" type="ORF">POVCU1_039720</name>
    <name evidence="2" type="ORF">POVCU2_0025560</name>
</gene>
<sequence>MKKTLENLKKNIYTYNNYACKSIVYHTGDQGDIGKGSEMNAGSYYNVKIDEHVERVMHIISPLKFHAQDNTAGEELANIDDVSDSGSARNSTRNSAYILKYPISHLIGRRGKREQYRYTYLKSPFKYKYALRHYVFEKYKYHLYFYNITHFNINIIFNIILSSMTNHTSVKCDINWFHPGNHLFESEFLRSCFQALISRSDVDSTSLHSCLEEWQFGERSEALSGEVEAENALWKDVLGKTSPHRDINLDLRKNSVKITKSYFYLKKKASSTSKGKLEGKNYIGFWAKTLMSSRGGGGGNAENPLTSAHMHAHVWGIPNQRTQKEKQSKTKQGKAKQSKTKLSKAEQNKTKQSKAKQNKAKQSKTKQMVLTKKGQFCNLSR</sequence>
<dbReference type="EMBL" id="FLQU01000351">
    <property type="protein sequence ID" value="SBS84329.1"/>
    <property type="molecule type" value="Genomic_DNA"/>
</dbReference>
<evidence type="ECO:0000313" key="3">
    <source>
        <dbReference type="EMBL" id="SBS97639.1"/>
    </source>
</evidence>
<dbReference type="AlphaFoldDB" id="A0A1A8WXF4"/>
<evidence type="ECO:0000313" key="2">
    <source>
        <dbReference type="EMBL" id="SBS84329.1"/>
    </source>
</evidence>
<proteinExistence type="predicted"/>
<feature type="compositionally biased region" description="Basic residues" evidence="1">
    <location>
        <begin position="351"/>
        <end position="364"/>
    </location>
</feature>
<evidence type="ECO:0000256" key="1">
    <source>
        <dbReference type="SAM" id="MobiDB-lite"/>
    </source>
</evidence>
<name>A0A1A8WXF4_PLAOA</name>